<evidence type="ECO:0000313" key="2">
    <source>
        <dbReference type="EMBL" id="WSE28511.1"/>
    </source>
</evidence>
<keyword evidence="1" id="KW-0812">Transmembrane</keyword>
<gene>
    <name evidence="2" type="ORF">VSH64_37635</name>
</gene>
<accession>A0ABZ1I421</accession>
<dbReference type="RefSeq" id="WP_326567512.1">
    <property type="nucleotide sequence ID" value="NZ_CP142149.1"/>
</dbReference>
<protein>
    <submittedName>
        <fullName evidence="2">Uncharacterized protein</fullName>
    </submittedName>
</protein>
<dbReference type="Proteomes" id="UP001330812">
    <property type="component" value="Chromosome"/>
</dbReference>
<evidence type="ECO:0000256" key="1">
    <source>
        <dbReference type="SAM" id="Phobius"/>
    </source>
</evidence>
<sequence length="374" mass="37363">MREFTDTVRRELGGTVLASPEPGDAARMARRVLGTRARRRQGRLAGAVAVAVVLVLGVASVVTTATPGAPEAVAVTRWPARGALADNLGLVERARQAWGTRAAQVVYAGTSGEVGTVVVLSDPQPDGGVRLAFLTGTPELRVRARLAIPADQVLLPAFGFVAAEPGRALGVVVTAPDVTTAAFSGVTRPVTVHPADGLAAAVLAPAAAAWNTSIGTGDPQHPAFGVLTGSADDPTVSSGTVVRAAAAAQFVVSGVPGVSAGAVKSGDVVVTRAGFVAVVTRTAGDLVVVNSTPVGLRATTAAGVPVTLGGSSGRVDDPITVTAAGAEVRDGDRIVLSGFGRSAGVVELGTVHAGRLQRAVAVPADGAEVLLIHR</sequence>
<name>A0ABZ1I421_9PSEU</name>
<feature type="transmembrane region" description="Helical" evidence="1">
    <location>
        <begin position="44"/>
        <end position="62"/>
    </location>
</feature>
<keyword evidence="1" id="KW-0472">Membrane</keyword>
<evidence type="ECO:0000313" key="3">
    <source>
        <dbReference type="Proteomes" id="UP001330812"/>
    </source>
</evidence>
<keyword evidence="1" id="KW-1133">Transmembrane helix</keyword>
<keyword evidence="3" id="KW-1185">Reference proteome</keyword>
<organism evidence="2 3">
    <name type="scientific">Amycolatopsis rhabdoformis</name>
    <dbReference type="NCBI Taxonomy" id="1448059"/>
    <lineage>
        <taxon>Bacteria</taxon>
        <taxon>Bacillati</taxon>
        <taxon>Actinomycetota</taxon>
        <taxon>Actinomycetes</taxon>
        <taxon>Pseudonocardiales</taxon>
        <taxon>Pseudonocardiaceae</taxon>
        <taxon>Amycolatopsis</taxon>
    </lineage>
</organism>
<dbReference type="EMBL" id="CP142149">
    <property type="protein sequence ID" value="WSE28511.1"/>
    <property type="molecule type" value="Genomic_DNA"/>
</dbReference>
<reference evidence="2 3" key="1">
    <citation type="journal article" date="2015" name="Int. J. Syst. Evol. Microbiol.">
        <title>Amycolatopsis rhabdoformis sp. nov., an actinomycete isolated from a tropical forest soil.</title>
        <authorList>
            <person name="Souza W.R."/>
            <person name="Silva R.E."/>
            <person name="Goodfellow M."/>
            <person name="Busarakam K."/>
            <person name="Figueiro F.S."/>
            <person name="Ferreira D."/>
            <person name="Rodrigues-Filho E."/>
            <person name="Moraes L.A.B."/>
            <person name="Zucchi T.D."/>
        </authorList>
    </citation>
    <scope>NUCLEOTIDE SEQUENCE [LARGE SCALE GENOMIC DNA]</scope>
    <source>
        <strain evidence="2 3">NCIMB 14900</strain>
    </source>
</reference>
<proteinExistence type="predicted"/>